<reference evidence="1" key="1">
    <citation type="journal article" date="1997" name="Nucleic Acids Res.">
        <title>tRNAscan-SE: a program for improved detection of transfer RNA genes in genomic sequence.</title>
        <authorList>
            <person name="Lowe T.M."/>
            <person name="Eddy S.R."/>
        </authorList>
    </citation>
    <scope>NUCLEOTIDE SEQUENCE [LARGE SCALE GENOMIC DNA]</scope>
</reference>
<proteinExistence type="predicted"/>
<reference evidence="2" key="3">
    <citation type="submission" date="2025-08" db="UniProtKB">
        <authorList>
            <consortium name="RefSeq"/>
        </authorList>
    </citation>
    <scope>IDENTIFICATION</scope>
    <source>
        <tissue evidence="2">Whole organism</tissue>
    </source>
</reference>
<sequence>MVRCDSEPKKRPTKCCGKTHMLHNTLCKDKAFLMFLTHFRRNEKVKEYNMTKSQCLTIAAKVWNRMSDVEKLPYIHEARNFKYVFKSNNNCLNWAVKQVRQILVADGQLYLQRLWQLASKLTAWNDRVIDNIPALDGKKQ</sequence>
<dbReference type="GeneID" id="108614958"/>
<dbReference type="Proteomes" id="UP000694904">
    <property type="component" value="Chromosome 5"/>
</dbReference>
<gene>
    <name evidence="2" type="primary">LOC108614958</name>
</gene>
<dbReference type="Gene3D" id="1.10.30.10">
    <property type="entry name" value="High mobility group box domain"/>
    <property type="match status" value="1"/>
</dbReference>
<accession>A0ABM1PBT2</accession>
<reference evidence="1" key="2">
    <citation type="journal article" date="2016" name="G3 (Bethesda)">
        <title>Genome Evolution in Three Species of Cactophilic Drosophila.</title>
        <authorList>
            <person name="Sanchez-Flores A."/>
            <person name="Penazola F."/>
            <person name="Carpinteyro-Ponce J."/>
            <person name="Nazario-Yepiz N."/>
            <person name="Abreu-Goodger C."/>
            <person name="Machado C.A."/>
            <person name="Markow T.A."/>
        </authorList>
    </citation>
    <scope>NUCLEOTIDE SEQUENCE [LARGE SCALE GENOMIC DNA]</scope>
</reference>
<organism evidence="1 2">
    <name type="scientific">Drosophila arizonae</name>
    <name type="common">Fruit fly</name>
    <dbReference type="NCBI Taxonomy" id="7263"/>
    <lineage>
        <taxon>Eukaryota</taxon>
        <taxon>Metazoa</taxon>
        <taxon>Ecdysozoa</taxon>
        <taxon>Arthropoda</taxon>
        <taxon>Hexapoda</taxon>
        <taxon>Insecta</taxon>
        <taxon>Pterygota</taxon>
        <taxon>Neoptera</taxon>
        <taxon>Endopterygota</taxon>
        <taxon>Diptera</taxon>
        <taxon>Brachycera</taxon>
        <taxon>Muscomorpha</taxon>
        <taxon>Ephydroidea</taxon>
        <taxon>Drosophilidae</taxon>
        <taxon>Drosophila</taxon>
    </lineage>
</organism>
<keyword evidence="1" id="KW-1185">Reference proteome</keyword>
<name>A0ABM1PBT2_DROAR</name>
<dbReference type="RefSeq" id="XP_017864668.1">
    <property type="nucleotide sequence ID" value="XM_018009179.1"/>
</dbReference>
<dbReference type="InterPro" id="IPR036910">
    <property type="entry name" value="HMG_box_dom_sf"/>
</dbReference>
<evidence type="ECO:0000313" key="1">
    <source>
        <dbReference type="Proteomes" id="UP000694904"/>
    </source>
</evidence>
<evidence type="ECO:0000313" key="2">
    <source>
        <dbReference type="RefSeq" id="XP_017864668.1"/>
    </source>
</evidence>
<protein>
    <submittedName>
        <fullName evidence="2">Uncharacterized protein LOC108614958</fullName>
    </submittedName>
</protein>
<dbReference type="SUPFAM" id="SSF47095">
    <property type="entry name" value="HMG-box"/>
    <property type="match status" value="1"/>
</dbReference>